<comment type="caution">
    <text evidence="2">The sequence shown here is derived from an EMBL/GenBank/DDBJ whole genome shotgun (WGS) entry which is preliminary data.</text>
</comment>
<reference evidence="2 3" key="1">
    <citation type="journal article" date="2019" name="Nat. Ecol. Evol.">
        <title>Megaphylogeny resolves global patterns of mushroom evolution.</title>
        <authorList>
            <person name="Varga T."/>
            <person name="Krizsan K."/>
            <person name="Foldi C."/>
            <person name="Dima B."/>
            <person name="Sanchez-Garcia M."/>
            <person name="Sanchez-Ramirez S."/>
            <person name="Szollosi G.J."/>
            <person name="Szarkandi J.G."/>
            <person name="Papp V."/>
            <person name="Albert L."/>
            <person name="Andreopoulos W."/>
            <person name="Angelini C."/>
            <person name="Antonin V."/>
            <person name="Barry K.W."/>
            <person name="Bougher N.L."/>
            <person name="Buchanan P."/>
            <person name="Buyck B."/>
            <person name="Bense V."/>
            <person name="Catcheside P."/>
            <person name="Chovatia M."/>
            <person name="Cooper J."/>
            <person name="Damon W."/>
            <person name="Desjardin D."/>
            <person name="Finy P."/>
            <person name="Geml J."/>
            <person name="Haridas S."/>
            <person name="Hughes K."/>
            <person name="Justo A."/>
            <person name="Karasinski D."/>
            <person name="Kautmanova I."/>
            <person name="Kiss B."/>
            <person name="Kocsube S."/>
            <person name="Kotiranta H."/>
            <person name="LaButti K.M."/>
            <person name="Lechner B.E."/>
            <person name="Liimatainen K."/>
            <person name="Lipzen A."/>
            <person name="Lukacs Z."/>
            <person name="Mihaltcheva S."/>
            <person name="Morgado L.N."/>
            <person name="Niskanen T."/>
            <person name="Noordeloos M.E."/>
            <person name="Ohm R.A."/>
            <person name="Ortiz-Santana B."/>
            <person name="Ovrebo C."/>
            <person name="Racz N."/>
            <person name="Riley R."/>
            <person name="Savchenko A."/>
            <person name="Shiryaev A."/>
            <person name="Soop K."/>
            <person name="Spirin V."/>
            <person name="Szebenyi C."/>
            <person name="Tomsovsky M."/>
            <person name="Tulloss R.E."/>
            <person name="Uehling J."/>
            <person name="Grigoriev I.V."/>
            <person name="Vagvolgyi C."/>
            <person name="Papp T."/>
            <person name="Martin F.M."/>
            <person name="Miettinen O."/>
            <person name="Hibbett D.S."/>
            <person name="Nagy L.G."/>
        </authorList>
    </citation>
    <scope>NUCLEOTIDE SEQUENCE [LARGE SCALE GENOMIC DNA]</scope>
    <source>
        <strain evidence="2 3">FP101781</strain>
    </source>
</reference>
<protein>
    <submittedName>
        <fullName evidence="2">Uncharacterized protein</fullName>
    </submittedName>
</protein>
<feature type="compositionally biased region" description="Basic and acidic residues" evidence="1">
    <location>
        <begin position="414"/>
        <end position="434"/>
    </location>
</feature>
<feature type="region of interest" description="Disordered" evidence="1">
    <location>
        <begin position="374"/>
        <end position="467"/>
    </location>
</feature>
<sequence>MSYFLTHDIHSPEQPPPSPTPRFTTALLPASYNNAQNQPSAERGPSRCPVPTTFPAFEGCNSPILSSTRQFHYRSGKAQDSASSSSSQLYLQSTPVVRLPLALLSSAQSGRSGTFETLETLENDSLYWCALAHTWETERDARRKQDLAWRAPEGRIHLTTDSSYAQTALDLGRVVHDFAGEEYFANQEVMELVRSQKTITTPSFERLEDNRHTLELVSVSRDKIREQYADETYIKRHTDLERYEKREQREHTRSLQKMHDALEDRVRTLATMDHTLLNSLDESWFAPVPLVDFAKLTEARNEGDRRRQAMIESATALLTRLKGVLGDELKQQKRKKPPKSAPSPISQGSLCRGEDHNLATAGTEFRIDVAEEQGRYERQRPRRAQHGQDDAQLEGGDEESPGDVSGGDVDVDAADERDQHEQRDCTQHEEDEHGPTPSTGGGMEMDTVDEQWDDVQLGEGARTALGT</sequence>
<feature type="region of interest" description="Disordered" evidence="1">
    <location>
        <begin position="1"/>
        <end position="22"/>
    </location>
</feature>
<name>A0A4Y7SIM6_COPMI</name>
<dbReference type="Proteomes" id="UP000298030">
    <property type="component" value="Unassembled WGS sequence"/>
</dbReference>
<dbReference type="EMBL" id="QPFP01000106">
    <property type="protein sequence ID" value="TEB21622.1"/>
    <property type="molecule type" value="Genomic_DNA"/>
</dbReference>
<gene>
    <name evidence="2" type="ORF">FA13DRAFT_1799690</name>
</gene>
<feature type="compositionally biased region" description="Acidic residues" evidence="1">
    <location>
        <begin position="391"/>
        <end position="401"/>
    </location>
</feature>
<evidence type="ECO:0000256" key="1">
    <source>
        <dbReference type="SAM" id="MobiDB-lite"/>
    </source>
</evidence>
<organism evidence="2 3">
    <name type="scientific">Coprinellus micaceus</name>
    <name type="common">Glistening ink-cap mushroom</name>
    <name type="synonym">Coprinus micaceus</name>
    <dbReference type="NCBI Taxonomy" id="71717"/>
    <lineage>
        <taxon>Eukaryota</taxon>
        <taxon>Fungi</taxon>
        <taxon>Dikarya</taxon>
        <taxon>Basidiomycota</taxon>
        <taxon>Agaricomycotina</taxon>
        <taxon>Agaricomycetes</taxon>
        <taxon>Agaricomycetidae</taxon>
        <taxon>Agaricales</taxon>
        <taxon>Agaricineae</taxon>
        <taxon>Psathyrellaceae</taxon>
        <taxon>Coprinellus</taxon>
    </lineage>
</organism>
<proteinExistence type="predicted"/>
<dbReference type="AlphaFoldDB" id="A0A4Y7SIM6"/>
<dbReference type="OrthoDB" id="2555515at2759"/>
<evidence type="ECO:0000313" key="3">
    <source>
        <dbReference type="Proteomes" id="UP000298030"/>
    </source>
</evidence>
<evidence type="ECO:0000313" key="2">
    <source>
        <dbReference type="EMBL" id="TEB21622.1"/>
    </source>
</evidence>
<accession>A0A4Y7SIM6</accession>
<feature type="region of interest" description="Disordered" evidence="1">
    <location>
        <begin position="328"/>
        <end position="353"/>
    </location>
</feature>
<keyword evidence="3" id="KW-1185">Reference proteome</keyword>
<dbReference type="STRING" id="71717.A0A4Y7SIM6"/>